<dbReference type="SUPFAM" id="SSF49363">
    <property type="entry name" value="Purple acid phosphatase, N-terminal domain"/>
    <property type="match status" value="1"/>
</dbReference>
<dbReference type="InterPro" id="IPR029052">
    <property type="entry name" value="Metallo-depent_PP-like"/>
</dbReference>
<feature type="chain" id="PRO_5032273751" evidence="2">
    <location>
        <begin position="32"/>
        <end position="436"/>
    </location>
</feature>
<dbReference type="PANTHER" id="PTHR22953:SF153">
    <property type="entry name" value="PURPLE ACID PHOSPHATASE"/>
    <property type="match status" value="1"/>
</dbReference>
<evidence type="ECO:0000259" key="3">
    <source>
        <dbReference type="Pfam" id="PF00149"/>
    </source>
</evidence>
<dbReference type="Pfam" id="PF16656">
    <property type="entry name" value="Pur_ac_phosph_N"/>
    <property type="match status" value="1"/>
</dbReference>
<comment type="caution">
    <text evidence="5">The sequence shown here is derived from an EMBL/GenBank/DDBJ whole genome shotgun (WGS) entry which is preliminary data.</text>
</comment>
<keyword evidence="1 2" id="KW-0732">Signal</keyword>
<sequence>MKTVFTPPHDLRRPFLLACSLIGLNLPPLLATEGVGAINENDSNTEKFRVVWVADPSTEAIVSWKQTQGAPGIVHYGKTDNQRKHHLYPNSITPHRAETVAGGQNCFARLKNLSPDTQYFFCIKDKAGVSRRLKFQTAPATPQAFTFIAGGDSRNNRKVRTELNTIASRLKPLFIAFTGDMVSTDSDQRWDAWFDDWQHVISDDGTIIPIIPHRGNHERQKDSIHKVFDSPKDVYFALNIGGNLLRYYTLNSMLPANGEQGKWLDKDLSIHTAKVTHTIAGYHHPMRPHVSKKKEGDNPYHWAPIFYRHGLTLAIESDSHCMKRTLPIKPDVNGDEGFSIARNDPKAQVYIGEGCWGAPLRGADDAKSWTLDCDKFNGFDWIHVTPEKIEIKTIRNASTGALKVKPIDPSEPFSTPEGLELWQAKGGEVLTIPAKR</sequence>
<evidence type="ECO:0000313" key="6">
    <source>
        <dbReference type="Proteomes" id="UP000557872"/>
    </source>
</evidence>
<evidence type="ECO:0000256" key="2">
    <source>
        <dbReference type="SAM" id="SignalP"/>
    </source>
</evidence>
<dbReference type="AlphaFoldDB" id="A0A851GLE5"/>
<dbReference type="InterPro" id="IPR004843">
    <property type="entry name" value="Calcineurin-like_PHP"/>
</dbReference>
<feature type="signal peptide" evidence="2">
    <location>
        <begin position="1"/>
        <end position="31"/>
    </location>
</feature>
<dbReference type="GO" id="GO:0003993">
    <property type="term" value="F:acid phosphatase activity"/>
    <property type="evidence" value="ECO:0007669"/>
    <property type="project" value="InterPro"/>
</dbReference>
<dbReference type="InterPro" id="IPR008963">
    <property type="entry name" value="Purple_acid_Pase-like_N"/>
</dbReference>
<accession>A0A851GLE5</accession>
<proteinExistence type="predicted"/>
<dbReference type="RefSeq" id="WP_178932589.1">
    <property type="nucleotide sequence ID" value="NZ_JACBAZ010000004.1"/>
</dbReference>
<feature type="domain" description="Purple acid phosphatase N-terminal" evidence="4">
    <location>
        <begin position="47"/>
        <end position="137"/>
    </location>
</feature>
<evidence type="ECO:0000256" key="1">
    <source>
        <dbReference type="ARBA" id="ARBA00022729"/>
    </source>
</evidence>
<dbReference type="SUPFAM" id="SSF56300">
    <property type="entry name" value="Metallo-dependent phosphatases"/>
    <property type="match status" value="1"/>
</dbReference>
<dbReference type="Gene3D" id="3.60.21.10">
    <property type="match status" value="1"/>
</dbReference>
<dbReference type="InterPro" id="IPR039331">
    <property type="entry name" value="PAPs-like"/>
</dbReference>
<dbReference type="PANTHER" id="PTHR22953">
    <property type="entry name" value="ACID PHOSPHATASE RELATED"/>
    <property type="match status" value="1"/>
</dbReference>
<organism evidence="5 6">
    <name type="scientific">Oceaniferula marina</name>
    <dbReference type="NCBI Taxonomy" id="2748318"/>
    <lineage>
        <taxon>Bacteria</taxon>
        <taxon>Pseudomonadati</taxon>
        <taxon>Verrucomicrobiota</taxon>
        <taxon>Verrucomicrobiia</taxon>
        <taxon>Verrucomicrobiales</taxon>
        <taxon>Verrucomicrobiaceae</taxon>
        <taxon>Oceaniferula</taxon>
    </lineage>
</organism>
<dbReference type="GO" id="GO:0046872">
    <property type="term" value="F:metal ion binding"/>
    <property type="evidence" value="ECO:0007669"/>
    <property type="project" value="InterPro"/>
</dbReference>
<evidence type="ECO:0000259" key="4">
    <source>
        <dbReference type="Pfam" id="PF16656"/>
    </source>
</evidence>
<protein>
    <submittedName>
        <fullName evidence="5">Metallophosphoesterase family protein</fullName>
    </submittedName>
</protein>
<dbReference type="InterPro" id="IPR015914">
    <property type="entry name" value="PAPs_N"/>
</dbReference>
<dbReference type="EMBL" id="JACBAZ010000004">
    <property type="protein sequence ID" value="NWK55995.1"/>
    <property type="molecule type" value="Genomic_DNA"/>
</dbReference>
<evidence type="ECO:0000313" key="5">
    <source>
        <dbReference type="EMBL" id="NWK55995.1"/>
    </source>
</evidence>
<feature type="domain" description="Calcineurin-like phosphoesterase" evidence="3">
    <location>
        <begin position="158"/>
        <end position="321"/>
    </location>
</feature>
<name>A0A851GLE5_9BACT</name>
<keyword evidence="6" id="KW-1185">Reference proteome</keyword>
<dbReference type="Proteomes" id="UP000557872">
    <property type="component" value="Unassembled WGS sequence"/>
</dbReference>
<gene>
    <name evidence="5" type="ORF">HW115_10250</name>
</gene>
<dbReference type="Gene3D" id="2.60.40.380">
    <property type="entry name" value="Purple acid phosphatase-like, N-terminal"/>
    <property type="match status" value="1"/>
</dbReference>
<reference evidence="5 6" key="1">
    <citation type="submission" date="2020-07" db="EMBL/GenBank/DDBJ databases">
        <title>Roseicoccus Jingziensis gen. nov., sp. nov., isolated from coastal seawater.</title>
        <authorList>
            <person name="Feng X."/>
        </authorList>
    </citation>
    <scope>NUCLEOTIDE SEQUENCE [LARGE SCALE GENOMIC DNA]</scope>
    <source>
        <strain evidence="5 6">N1E253</strain>
    </source>
</reference>
<dbReference type="Pfam" id="PF00149">
    <property type="entry name" value="Metallophos"/>
    <property type="match status" value="1"/>
</dbReference>